<organism evidence="13">
    <name type="scientific">Chlamydomonas leiostraca</name>
    <dbReference type="NCBI Taxonomy" id="1034604"/>
    <lineage>
        <taxon>Eukaryota</taxon>
        <taxon>Viridiplantae</taxon>
        <taxon>Chlorophyta</taxon>
        <taxon>core chlorophytes</taxon>
        <taxon>Chlorophyceae</taxon>
        <taxon>CS clade</taxon>
        <taxon>Chlamydomonadales</taxon>
        <taxon>Chlamydomonadaceae</taxon>
        <taxon>Chlamydomonas</taxon>
    </lineage>
</organism>
<gene>
    <name evidence="13" type="ORF">CLEI1391_LOCUS18017</name>
</gene>
<dbReference type="PANTHER" id="PTHR43707:SF1">
    <property type="entry name" value="HISTIDINE--TRNA LIGASE, MITOCHONDRIAL-RELATED"/>
    <property type="match status" value="1"/>
</dbReference>
<dbReference type="PROSITE" id="PS50862">
    <property type="entry name" value="AA_TRNA_LIGASE_II"/>
    <property type="match status" value="1"/>
</dbReference>
<protein>
    <recommendedName>
        <fullName evidence="2">histidine--tRNA ligase</fullName>
        <ecNumber evidence="2">6.1.1.21</ecNumber>
    </recommendedName>
    <alternativeName>
        <fullName evidence="8">Histidyl-tRNA synthetase</fullName>
    </alternativeName>
</protein>
<evidence type="ECO:0000256" key="3">
    <source>
        <dbReference type="ARBA" id="ARBA00022598"/>
    </source>
</evidence>
<dbReference type="InterPro" id="IPR045864">
    <property type="entry name" value="aa-tRNA-synth_II/BPL/LPL"/>
</dbReference>
<dbReference type="AlphaFoldDB" id="A0A7S0X107"/>
<evidence type="ECO:0000256" key="10">
    <source>
        <dbReference type="PIRSR" id="PIRSR001549-1"/>
    </source>
</evidence>
<dbReference type="Pfam" id="PF03129">
    <property type="entry name" value="HGTP_anticodon"/>
    <property type="match status" value="1"/>
</dbReference>
<dbReference type="GO" id="GO:0005737">
    <property type="term" value="C:cytoplasm"/>
    <property type="evidence" value="ECO:0007669"/>
    <property type="project" value="InterPro"/>
</dbReference>
<dbReference type="GO" id="GO:0005524">
    <property type="term" value="F:ATP binding"/>
    <property type="evidence" value="ECO:0007669"/>
    <property type="project" value="UniProtKB-KW"/>
</dbReference>
<accession>A0A7S0X107</accession>
<evidence type="ECO:0000256" key="7">
    <source>
        <dbReference type="ARBA" id="ARBA00023146"/>
    </source>
</evidence>
<feature type="binding site" evidence="10">
    <location>
        <position position="338"/>
    </location>
    <ligand>
        <name>L-histidine</name>
        <dbReference type="ChEBI" id="CHEBI:57595"/>
    </ligand>
</feature>
<dbReference type="EC" id="6.1.1.21" evidence="2"/>
<comment type="catalytic activity">
    <reaction evidence="9">
        <text>tRNA(His) + L-histidine + ATP = L-histidyl-tRNA(His) + AMP + diphosphate + H(+)</text>
        <dbReference type="Rhea" id="RHEA:17313"/>
        <dbReference type="Rhea" id="RHEA-COMP:9665"/>
        <dbReference type="Rhea" id="RHEA-COMP:9689"/>
        <dbReference type="ChEBI" id="CHEBI:15378"/>
        <dbReference type="ChEBI" id="CHEBI:30616"/>
        <dbReference type="ChEBI" id="CHEBI:33019"/>
        <dbReference type="ChEBI" id="CHEBI:57595"/>
        <dbReference type="ChEBI" id="CHEBI:78442"/>
        <dbReference type="ChEBI" id="CHEBI:78527"/>
        <dbReference type="ChEBI" id="CHEBI:456215"/>
        <dbReference type="EC" id="6.1.1.21"/>
    </reaction>
</comment>
<dbReference type="SUPFAM" id="SSF52954">
    <property type="entry name" value="Class II aaRS ABD-related"/>
    <property type="match status" value="1"/>
</dbReference>
<evidence type="ECO:0000256" key="4">
    <source>
        <dbReference type="ARBA" id="ARBA00022741"/>
    </source>
</evidence>
<feature type="binding site" evidence="10">
    <location>
        <begin position="342"/>
        <end position="343"/>
    </location>
    <ligand>
        <name>L-histidine</name>
        <dbReference type="ChEBI" id="CHEBI:57595"/>
    </ligand>
</feature>
<feature type="binding site" evidence="10">
    <location>
        <position position="194"/>
    </location>
    <ligand>
        <name>L-histidine</name>
        <dbReference type="ChEBI" id="CHEBI:57595"/>
    </ligand>
</feature>
<proteinExistence type="inferred from homology"/>
<feature type="binding site" evidence="10">
    <location>
        <begin position="150"/>
        <end position="152"/>
    </location>
    <ligand>
        <name>L-histidine</name>
        <dbReference type="ChEBI" id="CHEBI:57595"/>
    </ligand>
</feature>
<feature type="binding site" evidence="10">
    <location>
        <position position="198"/>
    </location>
    <ligand>
        <name>L-histidine</name>
        <dbReference type="ChEBI" id="CHEBI:57595"/>
    </ligand>
</feature>
<dbReference type="InterPro" id="IPR004516">
    <property type="entry name" value="HisRS/HisZ"/>
</dbReference>
<dbReference type="InterPro" id="IPR006195">
    <property type="entry name" value="aa-tRNA-synth_II"/>
</dbReference>
<dbReference type="Gene3D" id="3.40.50.800">
    <property type="entry name" value="Anticodon-binding domain"/>
    <property type="match status" value="1"/>
</dbReference>
<keyword evidence="5" id="KW-0067">ATP-binding</keyword>
<dbReference type="NCBIfam" id="TIGR00442">
    <property type="entry name" value="hisS"/>
    <property type="match status" value="1"/>
</dbReference>
<dbReference type="InterPro" id="IPR004154">
    <property type="entry name" value="Anticodon-bd"/>
</dbReference>
<comment type="similarity">
    <text evidence="1">Belongs to the class-II aminoacyl-tRNA synthetase family.</text>
</comment>
<dbReference type="FunFam" id="3.30.930.10:FF:000054">
    <property type="entry name" value="Histidine--tRNA ligase chloroplastic/mitochondrial"/>
    <property type="match status" value="1"/>
</dbReference>
<evidence type="ECO:0000256" key="6">
    <source>
        <dbReference type="ARBA" id="ARBA00022917"/>
    </source>
</evidence>
<dbReference type="GO" id="GO:0006427">
    <property type="term" value="P:histidyl-tRNA aminoacylation"/>
    <property type="evidence" value="ECO:0007669"/>
    <property type="project" value="InterPro"/>
</dbReference>
<dbReference type="GO" id="GO:0004821">
    <property type="term" value="F:histidine-tRNA ligase activity"/>
    <property type="evidence" value="ECO:0007669"/>
    <property type="project" value="UniProtKB-EC"/>
</dbReference>
<evidence type="ECO:0000256" key="1">
    <source>
        <dbReference type="ARBA" id="ARBA00008226"/>
    </source>
</evidence>
<keyword evidence="7" id="KW-0030">Aminoacyl-tRNA synthetase</keyword>
<dbReference type="FunFam" id="3.40.50.800:FF:000017">
    <property type="entry name" value="Histidine--tRNA ligase chloroplastic/mitochondrial"/>
    <property type="match status" value="1"/>
</dbReference>
<dbReference type="CDD" id="cd00773">
    <property type="entry name" value="HisRS-like_core"/>
    <property type="match status" value="1"/>
</dbReference>
<reference evidence="13" key="1">
    <citation type="submission" date="2021-01" db="EMBL/GenBank/DDBJ databases">
        <authorList>
            <person name="Corre E."/>
            <person name="Pelletier E."/>
            <person name="Niang G."/>
            <person name="Scheremetjew M."/>
            <person name="Finn R."/>
            <person name="Kale V."/>
            <person name="Holt S."/>
            <person name="Cochrane G."/>
            <person name="Meng A."/>
            <person name="Brown T."/>
            <person name="Cohen L."/>
        </authorList>
    </citation>
    <scope>NUCLEOTIDE SEQUENCE</scope>
    <source>
        <strain evidence="13">SAG 11-49</strain>
    </source>
</reference>
<keyword evidence="3" id="KW-0436">Ligase</keyword>
<dbReference type="PIRSF" id="PIRSF001549">
    <property type="entry name" value="His-tRNA_synth"/>
    <property type="match status" value="1"/>
</dbReference>
<name>A0A7S0X107_9CHLO</name>
<evidence type="ECO:0000259" key="12">
    <source>
        <dbReference type="PROSITE" id="PS50862"/>
    </source>
</evidence>
<evidence type="ECO:0000256" key="8">
    <source>
        <dbReference type="ARBA" id="ARBA00030619"/>
    </source>
</evidence>
<evidence type="ECO:0000256" key="5">
    <source>
        <dbReference type="ARBA" id="ARBA00022840"/>
    </source>
</evidence>
<evidence type="ECO:0000313" key="13">
    <source>
        <dbReference type="EMBL" id="CAD8693834.1"/>
    </source>
</evidence>
<dbReference type="InterPro" id="IPR036621">
    <property type="entry name" value="Anticodon-bd_dom_sf"/>
</dbReference>
<keyword evidence="6" id="KW-0648">Protein biosynthesis</keyword>
<feature type="region of interest" description="Disordered" evidence="11">
    <location>
        <begin position="41"/>
        <end position="82"/>
    </location>
</feature>
<dbReference type="Pfam" id="PF13393">
    <property type="entry name" value="tRNA-synt_His"/>
    <property type="match status" value="1"/>
</dbReference>
<evidence type="ECO:0000256" key="9">
    <source>
        <dbReference type="ARBA" id="ARBA00047639"/>
    </source>
</evidence>
<dbReference type="HAMAP" id="MF_00127">
    <property type="entry name" value="His_tRNA_synth"/>
    <property type="match status" value="1"/>
</dbReference>
<feature type="domain" description="Aminoacyl-transfer RNA synthetases class-II family profile" evidence="12">
    <location>
        <begin position="107"/>
        <end position="421"/>
    </location>
</feature>
<evidence type="ECO:0000256" key="11">
    <source>
        <dbReference type="SAM" id="MobiDB-lite"/>
    </source>
</evidence>
<dbReference type="InterPro" id="IPR041715">
    <property type="entry name" value="HisRS-like_core"/>
</dbReference>
<dbReference type="SUPFAM" id="SSF55681">
    <property type="entry name" value="Class II aaRS and biotin synthetases"/>
    <property type="match status" value="1"/>
</dbReference>
<keyword evidence="4" id="KW-0547">Nucleotide-binding</keyword>
<dbReference type="EMBL" id="HBFB01032181">
    <property type="protein sequence ID" value="CAD8693834.1"/>
    <property type="molecule type" value="Transcribed_RNA"/>
</dbReference>
<dbReference type="Gene3D" id="3.30.930.10">
    <property type="entry name" value="Bira Bifunctional Protein, Domain 2"/>
    <property type="match status" value="1"/>
</dbReference>
<evidence type="ECO:0000256" key="2">
    <source>
        <dbReference type="ARBA" id="ARBA00012815"/>
    </source>
</evidence>
<dbReference type="PANTHER" id="PTHR43707">
    <property type="entry name" value="HISTIDYL-TRNA SYNTHETASE"/>
    <property type="match status" value="1"/>
</dbReference>
<dbReference type="InterPro" id="IPR015807">
    <property type="entry name" value="His-tRNA-ligase"/>
</dbReference>
<feature type="binding site" evidence="10">
    <location>
        <position position="180"/>
    </location>
    <ligand>
        <name>L-histidine</name>
        <dbReference type="ChEBI" id="CHEBI:57595"/>
    </ligand>
</feature>
<sequence>MQVLRIDKLRPLLHQATRCARIVPFQGIRKISNGQVAAAEATEAPVATGKNEKSEKKTGKVSAPASSEGKGMIDTQPPRGTRDFFPEEHRLRNWLFGEFSAVSNLFGFEQWDAPVLESEELFVRKAGEEITDQLYNFEDKGQRRVALRPELTPSLARLVLARQKTLVLPAKWFAIGQCWRYERMTRGRRREHYQWNMDIVGVPGVEAEAELLAAITLFFQRVGLTSQDVGIKVSSRKVLQAVLERYGVPADMFARVCVIVDKIEKLPREQIEKELAVLGVAPQTIEGVLGAMALKSVDALAELLGPESEAVKDIRRLFELAQGYGYADWLVFDPSVVRGLAYYTGTVFEGFDREGKLRAICGGGRYDRLLGTFGGEDQPCCGFGFGDAVIVELLKERGKLPEFKSQQVDDVVVALDEALRPAANGVAQGLRRCGRRVELVLESKKMKWAFKHAERLNAGRLVLVGSDEWARGAVSVKDLAAREQKEMAVAELLGGGASSSSSSSQA</sequence>